<keyword evidence="3" id="KW-1185">Reference proteome</keyword>
<accession>A0ABR4EWA9</accession>
<feature type="region of interest" description="Disordered" evidence="1">
    <location>
        <begin position="28"/>
        <end position="68"/>
    </location>
</feature>
<evidence type="ECO:0000313" key="2">
    <source>
        <dbReference type="EMBL" id="KAL2286728.1"/>
    </source>
</evidence>
<evidence type="ECO:0000256" key="1">
    <source>
        <dbReference type="SAM" id="MobiDB-lite"/>
    </source>
</evidence>
<name>A0ABR4EWA9_9PEZI</name>
<sequence>MHSTHGSLYIAGLGIKVSMFPVREAGTQTFRPTPAEAGHRGPTGPAHSPTRERKTTSVLRQQSIQPLV</sequence>
<reference evidence="2 3" key="1">
    <citation type="submission" date="2024-03" db="EMBL/GenBank/DDBJ databases">
        <title>A high-quality draft genome sequence of Diaporthe vaccinii, a causative agent of upright dieback and viscid rot disease in cranberry plants.</title>
        <authorList>
            <person name="Sarrasin M."/>
            <person name="Lang B.F."/>
            <person name="Burger G."/>
        </authorList>
    </citation>
    <scope>NUCLEOTIDE SEQUENCE [LARGE SCALE GENOMIC DNA]</scope>
    <source>
        <strain evidence="2 3">IS7</strain>
    </source>
</reference>
<evidence type="ECO:0000313" key="3">
    <source>
        <dbReference type="Proteomes" id="UP001600888"/>
    </source>
</evidence>
<dbReference type="EMBL" id="JBAWTH010000023">
    <property type="protein sequence ID" value="KAL2286728.1"/>
    <property type="molecule type" value="Genomic_DNA"/>
</dbReference>
<dbReference type="Proteomes" id="UP001600888">
    <property type="component" value="Unassembled WGS sequence"/>
</dbReference>
<proteinExistence type="predicted"/>
<organism evidence="2 3">
    <name type="scientific">Diaporthe vaccinii</name>
    <dbReference type="NCBI Taxonomy" id="105482"/>
    <lineage>
        <taxon>Eukaryota</taxon>
        <taxon>Fungi</taxon>
        <taxon>Dikarya</taxon>
        <taxon>Ascomycota</taxon>
        <taxon>Pezizomycotina</taxon>
        <taxon>Sordariomycetes</taxon>
        <taxon>Sordariomycetidae</taxon>
        <taxon>Diaporthales</taxon>
        <taxon>Diaporthaceae</taxon>
        <taxon>Diaporthe</taxon>
        <taxon>Diaporthe eres species complex</taxon>
    </lineage>
</organism>
<gene>
    <name evidence="2" type="ORF">FJTKL_06711</name>
</gene>
<protein>
    <submittedName>
        <fullName evidence="2">Uncharacterized protein</fullName>
    </submittedName>
</protein>
<feature type="compositionally biased region" description="Polar residues" evidence="1">
    <location>
        <begin position="56"/>
        <end position="68"/>
    </location>
</feature>
<comment type="caution">
    <text evidence="2">The sequence shown here is derived from an EMBL/GenBank/DDBJ whole genome shotgun (WGS) entry which is preliminary data.</text>
</comment>